<organism evidence="1 2">
    <name type="scientific">Ancylostoma ceylanicum</name>
    <dbReference type="NCBI Taxonomy" id="53326"/>
    <lineage>
        <taxon>Eukaryota</taxon>
        <taxon>Metazoa</taxon>
        <taxon>Ecdysozoa</taxon>
        <taxon>Nematoda</taxon>
        <taxon>Chromadorea</taxon>
        <taxon>Rhabditida</taxon>
        <taxon>Rhabditina</taxon>
        <taxon>Rhabditomorpha</taxon>
        <taxon>Strongyloidea</taxon>
        <taxon>Ancylostomatidae</taxon>
        <taxon>Ancylostomatinae</taxon>
        <taxon>Ancylostoma</taxon>
    </lineage>
</organism>
<dbReference type="EMBL" id="JARK01001343">
    <property type="protein sequence ID" value="EYC28653.1"/>
    <property type="molecule type" value="Genomic_DNA"/>
</dbReference>
<sequence length="101" mass="11526">MEMDMHSLISSCATIFGITSNDPEEPSSKRPICWRIGGKQVEVIYSLYINRHIHTYICMYARASFVFSASTVLLKKIDGLRVRFLSVAAAELWWDLLDPLT</sequence>
<protein>
    <submittedName>
        <fullName evidence="1">Uncharacterized protein</fullName>
    </submittedName>
</protein>
<evidence type="ECO:0000313" key="2">
    <source>
        <dbReference type="Proteomes" id="UP000024635"/>
    </source>
</evidence>
<dbReference type="OrthoDB" id="5865092at2759"/>
<keyword evidence="2" id="KW-1185">Reference proteome</keyword>
<evidence type="ECO:0000313" key="1">
    <source>
        <dbReference type="EMBL" id="EYC28653.1"/>
    </source>
</evidence>
<dbReference type="AlphaFoldDB" id="A0A016VPI2"/>
<name>A0A016VPI2_9BILA</name>
<gene>
    <name evidence="1" type="primary">Acey_s0007.g3341</name>
    <name evidence="1" type="ORF">Y032_0007g3341</name>
</gene>
<proteinExistence type="predicted"/>
<reference evidence="2" key="1">
    <citation type="journal article" date="2015" name="Nat. Genet.">
        <title>The genome and transcriptome of the zoonotic hookworm Ancylostoma ceylanicum identify infection-specific gene families.</title>
        <authorList>
            <person name="Schwarz E.M."/>
            <person name="Hu Y."/>
            <person name="Antoshechkin I."/>
            <person name="Miller M.M."/>
            <person name="Sternberg P.W."/>
            <person name="Aroian R.V."/>
        </authorList>
    </citation>
    <scope>NUCLEOTIDE SEQUENCE</scope>
    <source>
        <strain evidence="2">HY135</strain>
    </source>
</reference>
<comment type="caution">
    <text evidence="1">The sequence shown here is derived from an EMBL/GenBank/DDBJ whole genome shotgun (WGS) entry which is preliminary data.</text>
</comment>
<dbReference type="Proteomes" id="UP000024635">
    <property type="component" value="Unassembled WGS sequence"/>
</dbReference>
<accession>A0A016VPI2</accession>